<reference evidence="1" key="1">
    <citation type="journal article" date="2019" name="bioRxiv">
        <title>The Genome of the Zebra Mussel, Dreissena polymorpha: A Resource for Invasive Species Research.</title>
        <authorList>
            <person name="McCartney M.A."/>
            <person name="Auch B."/>
            <person name="Kono T."/>
            <person name="Mallez S."/>
            <person name="Zhang Y."/>
            <person name="Obille A."/>
            <person name="Becker A."/>
            <person name="Abrahante J.E."/>
            <person name="Garbe J."/>
            <person name="Badalamenti J.P."/>
            <person name="Herman A."/>
            <person name="Mangelson H."/>
            <person name="Liachko I."/>
            <person name="Sullivan S."/>
            <person name="Sone E.D."/>
            <person name="Koren S."/>
            <person name="Silverstein K.A.T."/>
            <person name="Beckman K.B."/>
            <person name="Gohl D.M."/>
        </authorList>
    </citation>
    <scope>NUCLEOTIDE SEQUENCE</scope>
    <source>
        <strain evidence="1">Duluth1</strain>
        <tissue evidence="1">Whole animal</tissue>
    </source>
</reference>
<accession>A0A9D4RSB8</accession>
<dbReference type="AlphaFoldDB" id="A0A9D4RSB8"/>
<comment type="caution">
    <text evidence="1">The sequence shown here is derived from an EMBL/GenBank/DDBJ whole genome shotgun (WGS) entry which is preliminary data.</text>
</comment>
<protein>
    <submittedName>
        <fullName evidence="1">Uncharacterized protein</fullName>
    </submittedName>
</protein>
<dbReference type="EMBL" id="JAIWYP010000001">
    <property type="protein sequence ID" value="KAH3879796.1"/>
    <property type="molecule type" value="Genomic_DNA"/>
</dbReference>
<evidence type="ECO:0000313" key="2">
    <source>
        <dbReference type="Proteomes" id="UP000828390"/>
    </source>
</evidence>
<organism evidence="1 2">
    <name type="scientific">Dreissena polymorpha</name>
    <name type="common">Zebra mussel</name>
    <name type="synonym">Mytilus polymorpha</name>
    <dbReference type="NCBI Taxonomy" id="45954"/>
    <lineage>
        <taxon>Eukaryota</taxon>
        <taxon>Metazoa</taxon>
        <taxon>Spiralia</taxon>
        <taxon>Lophotrochozoa</taxon>
        <taxon>Mollusca</taxon>
        <taxon>Bivalvia</taxon>
        <taxon>Autobranchia</taxon>
        <taxon>Heteroconchia</taxon>
        <taxon>Euheterodonta</taxon>
        <taxon>Imparidentia</taxon>
        <taxon>Neoheterodontei</taxon>
        <taxon>Myida</taxon>
        <taxon>Dreissenoidea</taxon>
        <taxon>Dreissenidae</taxon>
        <taxon>Dreissena</taxon>
    </lineage>
</organism>
<gene>
    <name evidence="1" type="ORF">DPMN_003702</name>
</gene>
<dbReference type="Proteomes" id="UP000828390">
    <property type="component" value="Unassembled WGS sequence"/>
</dbReference>
<name>A0A9D4RSB8_DREPO</name>
<evidence type="ECO:0000313" key="1">
    <source>
        <dbReference type="EMBL" id="KAH3879796.1"/>
    </source>
</evidence>
<reference evidence="1" key="2">
    <citation type="submission" date="2020-11" db="EMBL/GenBank/DDBJ databases">
        <authorList>
            <person name="McCartney M.A."/>
            <person name="Auch B."/>
            <person name="Kono T."/>
            <person name="Mallez S."/>
            <person name="Becker A."/>
            <person name="Gohl D.M."/>
            <person name="Silverstein K.A.T."/>
            <person name="Koren S."/>
            <person name="Bechman K.B."/>
            <person name="Herman A."/>
            <person name="Abrahante J.E."/>
            <person name="Garbe J."/>
        </authorList>
    </citation>
    <scope>NUCLEOTIDE SEQUENCE</scope>
    <source>
        <strain evidence="1">Duluth1</strain>
        <tissue evidence="1">Whole animal</tissue>
    </source>
</reference>
<sequence>MSIKSQKPRRGYIGIYFLVRRNPSNQATSAQQQNSFSSSRIQNINNSGAYALNYERKPGKQSVEFVLEAFSVTANEPTAVIISRFWHIYGPKSMKIMQRYLRMPIDEIKLANQKHSLLQ</sequence>
<proteinExistence type="predicted"/>
<keyword evidence="2" id="KW-1185">Reference proteome</keyword>